<dbReference type="PIRSF" id="PIRSF000819">
    <property type="entry name" value="Streptomycin_3-adenylyltransf"/>
    <property type="match status" value="1"/>
</dbReference>
<dbReference type="GO" id="GO:0046677">
    <property type="term" value="P:response to antibiotic"/>
    <property type="evidence" value="ECO:0007669"/>
    <property type="project" value="UniProtKB-KW"/>
</dbReference>
<dbReference type="GO" id="GO:0009012">
    <property type="term" value="F:aminoglycoside 3''-adenylyltransferase activity"/>
    <property type="evidence" value="ECO:0007669"/>
    <property type="project" value="UniProtKB-EC"/>
</dbReference>
<evidence type="ECO:0000313" key="12">
    <source>
        <dbReference type="Proteomes" id="UP000292039"/>
    </source>
</evidence>
<reference evidence="10 12" key="2">
    <citation type="submission" date="2019-02" db="EMBL/GenBank/DDBJ databases">
        <title>Genomic Encyclopedia of Type Strains, Phase IV (KMG-IV): sequencing the most valuable type-strain genomes for metagenomic binning, comparative biology and taxonomic classification.</title>
        <authorList>
            <person name="Goeker M."/>
        </authorList>
    </citation>
    <scope>NUCLEOTIDE SEQUENCE [LARGE SCALE GENOMIC DNA]</scope>
    <source>
        <strain evidence="10 12">DSM 16618</strain>
    </source>
</reference>
<sequence>MILQAPVSIQAQLSRTLAALKQHLGGSVRAIHLFGSAVDGGLKPLSDIDLLVTVDEAPGALRREALMRDLLLISAFPGTDPERRALEVTVLAQEDVLPWRYPARRQLQFGEWLRADLETGVFEPAMADPDLAILLTKVRRHSLALHGPAAQDFFDPVPAGDVRHALLQTLAQWQDEADWAGDERNIVLALARIWYTSVTGEIAAKDVAAEWALQRVPQPHQPVLVAARDGYRGLAAADLAACPQERAALLAYIRSCVQDGQR</sequence>
<evidence type="ECO:0000313" key="9">
    <source>
        <dbReference type="EMBL" id="KKO70449.1"/>
    </source>
</evidence>
<dbReference type="RefSeq" id="WP_068374977.1">
    <property type="nucleotide sequence ID" value="NZ_CBCSEB010000017.1"/>
</dbReference>
<dbReference type="Proteomes" id="UP000292039">
    <property type="component" value="Unassembled WGS sequence"/>
</dbReference>
<keyword evidence="9" id="KW-0548">Nucleotidyltransferase</keyword>
<name>A0A171KNI2_9BURK</name>
<evidence type="ECO:0000313" key="11">
    <source>
        <dbReference type="Proteomes" id="UP000078084"/>
    </source>
</evidence>
<accession>A0A171KNI2</accession>
<dbReference type="GO" id="GO:0070566">
    <property type="term" value="F:adenylyltransferase activity"/>
    <property type="evidence" value="ECO:0007669"/>
    <property type="project" value="InterPro"/>
</dbReference>
<dbReference type="EMBL" id="SGWZ01000003">
    <property type="protein sequence ID" value="RZS69770.1"/>
    <property type="molecule type" value="Genomic_DNA"/>
</dbReference>
<comment type="catalytic activity">
    <reaction evidence="5">
        <text>spectinomycin + ATP = 9-O-adenylylspectinomycin + diphosphate</text>
        <dbReference type="Rhea" id="RHEA:63228"/>
        <dbReference type="ChEBI" id="CHEBI:30616"/>
        <dbReference type="ChEBI" id="CHEBI:33019"/>
        <dbReference type="ChEBI" id="CHEBI:146260"/>
        <dbReference type="ChEBI" id="CHEBI:146261"/>
    </reaction>
</comment>
<evidence type="ECO:0000256" key="2">
    <source>
        <dbReference type="ARBA" id="ARBA00023251"/>
    </source>
</evidence>
<evidence type="ECO:0000256" key="4">
    <source>
        <dbReference type="ARBA" id="ARBA00035252"/>
    </source>
</evidence>
<dbReference type="EMBL" id="LBNE01000015">
    <property type="protein sequence ID" value="KKO70449.1"/>
    <property type="molecule type" value="Genomic_DNA"/>
</dbReference>
<comment type="caution">
    <text evidence="9">The sequence shown here is derived from an EMBL/GenBank/DDBJ whole genome shotgun (WGS) entry which is preliminary data.</text>
</comment>
<dbReference type="InterPro" id="IPR002934">
    <property type="entry name" value="Polymerase_NTP_transf_dom"/>
</dbReference>
<evidence type="ECO:0000256" key="1">
    <source>
        <dbReference type="ARBA" id="ARBA00022679"/>
    </source>
</evidence>
<comment type="catalytic activity">
    <reaction evidence="6">
        <text>streptomycin + ATP = 3''-O-adenylylstreptomycin + diphosphate</text>
        <dbReference type="Rhea" id="RHEA:20245"/>
        <dbReference type="ChEBI" id="CHEBI:30616"/>
        <dbReference type="ChEBI" id="CHEBI:33019"/>
        <dbReference type="ChEBI" id="CHEBI:58007"/>
        <dbReference type="ChEBI" id="CHEBI:58605"/>
        <dbReference type="EC" id="2.7.7.47"/>
    </reaction>
</comment>
<evidence type="ECO:0000259" key="8">
    <source>
        <dbReference type="Pfam" id="PF13427"/>
    </source>
</evidence>
<dbReference type="Pfam" id="PF01909">
    <property type="entry name" value="NTP_transf_2"/>
    <property type="match status" value="1"/>
</dbReference>
<dbReference type="AlphaFoldDB" id="A0A171KNI2"/>
<dbReference type="Proteomes" id="UP000078084">
    <property type="component" value="Unassembled WGS sequence"/>
</dbReference>
<keyword evidence="11" id="KW-1185">Reference proteome</keyword>
<dbReference type="EC" id="2.7.7.47" evidence="3"/>
<dbReference type="PATRIC" id="fig|206506.3.peg.3497"/>
<feature type="domain" description="Polymerase nucleotidyl transferase" evidence="7">
    <location>
        <begin position="15"/>
        <end position="59"/>
    </location>
</feature>
<dbReference type="NCBIfam" id="NF012157">
    <property type="entry name" value="ANT_3pp_I"/>
    <property type="match status" value="1"/>
</dbReference>
<dbReference type="InterPro" id="IPR024172">
    <property type="entry name" value="AadA/Aad9"/>
</dbReference>
<dbReference type="CDD" id="cd05403">
    <property type="entry name" value="NT_KNTase_like"/>
    <property type="match status" value="1"/>
</dbReference>
<keyword evidence="2" id="KW-0046">Antibiotic resistance</keyword>
<protein>
    <recommendedName>
        <fullName evidence="4">Aminoglycoside (3'') (9) adenylyltransferase</fullName>
        <ecNumber evidence="3">2.7.7.47</ecNumber>
    </recommendedName>
</protein>
<dbReference type="InterPro" id="IPR025184">
    <property type="entry name" value="AadA_C"/>
</dbReference>
<evidence type="ECO:0000256" key="6">
    <source>
        <dbReference type="ARBA" id="ARBA00048566"/>
    </source>
</evidence>
<organism evidence="9 11">
    <name type="scientific">Kerstersia gyiorum</name>
    <dbReference type="NCBI Taxonomy" id="206506"/>
    <lineage>
        <taxon>Bacteria</taxon>
        <taxon>Pseudomonadati</taxon>
        <taxon>Pseudomonadota</taxon>
        <taxon>Betaproteobacteria</taxon>
        <taxon>Burkholderiales</taxon>
        <taxon>Alcaligenaceae</taxon>
        <taxon>Kerstersia</taxon>
    </lineage>
</organism>
<dbReference type="NCBIfam" id="NF010309">
    <property type="entry name" value="PRK13746.1"/>
    <property type="match status" value="1"/>
</dbReference>
<evidence type="ECO:0000313" key="10">
    <source>
        <dbReference type="EMBL" id="RZS69770.1"/>
    </source>
</evidence>
<reference evidence="9 11" key="1">
    <citation type="submission" date="2015-04" db="EMBL/GenBank/DDBJ databases">
        <title>Genome sequence of Kerstersia gyiorum CG1.</title>
        <authorList>
            <person name="Greninger A.L."/>
            <person name="Kozyreva V."/>
            <person name="Chaturvedi V."/>
        </authorList>
    </citation>
    <scope>NUCLEOTIDE SEQUENCE [LARGE SCALE GENOMIC DNA]</scope>
    <source>
        <strain evidence="9 11">CG1</strain>
    </source>
</reference>
<dbReference type="SUPFAM" id="SSF81301">
    <property type="entry name" value="Nucleotidyltransferase"/>
    <property type="match status" value="1"/>
</dbReference>
<evidence type="ECO:0000259" key="7">
    <source>
        <dbReference type="Pfam" id="PF01909"/>
    </source>
</evidence>
<feature type="domain" description="Adenylyltransferase AadA C-terminal" evidence="8">
    <location>
        <begin position="153"/>
        <end position="242"/>
    </location>
</feature>
<dbReference type="InterPro" id="IPR043519">
    <property type="entry name" value="NT_sf"/>
</dbReference>
<keyword evidence="1 9" id="KW-0808">Transferase</keyword>
<proteinExistence type="predicted"/>
<gene>
    <name evidence="9" type="ORF">AAV32_16420</name>
    <name evidence="10" type="ORF">EV679_2377</name>
</gene>
<evidence type="ECO:0000256" key="3">
    <source>
        <dbReference type="ARBA" id="ARBA00035126"/>
    </source>
</evidence>
<dbReference type="Pfam" id="PF13427">
    <property type="entry name" value="AadA_C"/>
    <property type="match status" value="1"/>
</dbReference>
<evidence type="ECO:0000256" key="5">
    <source>
        <dbReference type="ARBA" id="ARBA00047831"/>
    </source>
</evidence>
<dbReference type="STRING" id="206506.AAV32_16420"/>
<dbReference type="Gene3D" id="3.30.460.10">
    <property type="entry name" value="Beta Polymerase, domain 2"/>
    <property type="match status" value="1"/>
</dbReference>